<name>M1ZIE3_9FIRM</name>
<dbReference type="Proteomes" id="UP000245423">
    <property type="component" value="Chromosome 1"/>
</dbReference>
<protein>
    <recommendedName>
        <fullName evidence="1">DUF2007 domain-containing protein</fullName>
    </recommendedName>
</protein>
<evidence type="ECO:0000259" key="1">
    <source>
        <dbReference type="Pfam" id="PF09413"/>
    </source>
</evidence>
<organism evidence="2 3">
    <name type="scientific">[Clostridium] ultunense Esp</name>
    <dbReference type="NCBI Taxonomy" id="1288971"/>
    <lineage>
        <taxon>Bacteria</taxon>
        <taxon>Bacillati</taxon>
        <taxon>Bacillota</taxon>
        <taxon>Tissierellia</taxon>
        <taxon>Tissierellales</taxon>
        <taxon>Tepidimicrobiaceae</taxon>
        <taxon>Schnuerera</taxon>
    </lineage>
</organism>
<dbReference type="EMBL" id="LT669839">
    <property type="protein sequence ID" value="SHD77969.1"/>
    <property type="molecule type" value="Genomic_DNA"/>
</dbReference>
<feature type="domain" description="DUF2007" evidence="1">
    <location>
        <begin position="19"/>
        <end position="86"/>
    </location>
</feature>
<evidence type="ECO:0000313" key="2">
    <source>
        <dbReference type="EMBL" id="SHD77969.1"/>
    </source>
</evidence>
<proteinExistence type="predicted"/>
<dbReference type="Gene3D" id="3.30.70.790">
    <property type="entry name" value="UreE, C-terminal domain"/>
    <property type="match status" value="1"/>
</dbReference>
<dbReference type="OrthoDB" id="1698375at2"/>
<dbReference type="Pfam" id="PF09413">
    <property type="entry name" value="DUF2007"/>
    <property type="match status" value="1"/>
</dbReference>
<reference evidence="2 3" key="1">
    <citation type="submission" date="2016-11" db="EMBL/GenBank/DDBJ databases">
        <authorList>
            <person name="Manzoor S."/>
        </authorList>
    </citation>
    <scope>NUCLEOTIDE SEQUENCE [LARGE SCALE GENOMIC DNA]</scope>
    <source>
        <strain evidence="2">Clostridium ultunense strain Esp</strain>
    </source>
</reference>
<sequence length="90" mass="10496">MSNKQSDLHKKNHEDDIEMVLLKTVYNSVELNFIENLLDENNIPYILKDQGSGGYMRIYSGFSIYGTDIFVEKSMLEKAQSIIDEFPWDK</sequence>
<evidence type="ECO:0000313" key="3">
    <source>
        <dbReference type="Proteomes" id="UP000245423"/>
    </source>
</evidence>
<gene>
    <name evidence="2" type="ORF">CUESP1_2626</name>
</gene>
<accession>M1ZIE3</accession>
<dbReference type="RefSeq" id="WP_005588734.1">
    <property type="nucleotide sequence ID" value="NZ_LT669839.1"/>
</dbReference>
<dbReference type="AlphaFoldDB" id="M1ZIE3"/>
<keyword evidence="3" id="KW-1185">Reference proteome</keyword>
<dbReference type="HOGENOM" id="CLU_188240_0_0_9"/>
<dbReference type="InterPro" id="IPR018551">
    <property type="entry name" value="DUF2007"/>
</dbReference>
<dbReference type="InterPro" id="IPR011322">
    <property type="entry name" value="N-reg_PII-like_a/b"/>
</dbReference>
<dbReference type="SUPFAM" id="SSF54913">
    <property type="entry name" value="GlnB-like"/>
    <property type="match status" value="1"/>
</dbReference>